<organism evidence="2 3">
    <name type="scientific">Drosophila gunungcola</name>
    <name type="common">fruit fly</name>
    <dbReference type="NCBI Taxonomy" id="103775"/>
    <lineage>
        <taxon>Eukaryota</taxon>
        <taxon>Metazoa</taxon>
        <taxon>Ecdysozoa</taxon>
        <taxon>Arthropoda</taxon>
        <taxon>Hexapoda</taxon>
        <taxon>Insecta</taxon>
        <taxon>Pterygota</taxon>
        <taxon>Neoptera</taxon>
        <taxon>Endopterygota</taxon>
        <taxon>Diptera</taxon>
        <taxon>Brachycera</taxon>
        <taxon>Muscomorpha</taxon>
        <taxon>Ephydroidea</taxon>
        <taxon>Drosophilidae</taxon>
        <taxon>Drosophila</taxon>
        <taxon>Sophophora</taxon>
    </lineage>
</organism>
<keyword evidence="1" id="KW-1133">Transmembrane helix</keyword>
<dbReference type="AlphaFoldDB" id="A0A9P9YPS2"/>
<keyword evidence="3" id="KW-1185">Reference proteome</keyword>
<gene>
    <name evidence="2" type="ORF">M5D96_006873</name>
</gene>
<comment type="caution">
    <text evidence="2">The sequence shown here is derived from an EMBL/GenBank/DDBJ whole genome shotgun (WGS) entry which is preliminary data.</text>
</comment>
<evidence type="ECO:0000256" key="1">
    <source>
        <dbReference type="SAM" id="Phobius"/>
    </source>
</evidence>
<feature type="transmembrane region" description="Helical" evidence="1">
    <location>
        <begin position="20"/>
        <end position="41"/>
    </location>
</feature>
<accession>A0A9P9YPS2</accession>
<keyword evidence="1" id="KW-0812">Transmembrane</keyword>
<dbReference type="EMBL" id="JAMKOV010000004">
    <property type="protein sequence ID" value="KAI8040930.1"/>
    <property type="molecule type" value="Genomic_DNA"/>
</dbReference>
<dbReference type="Proteomes" id="UP001059596">
    <property type="component" value="Unassembled WGS sequence"/>
</dbReference>
<protein>
    <submittedName>
        <fullName evidence="2">Uncharacterized protein</fullName>
    </submittedName>
</protein>
<evidence type="ECO:0000313" key="3">
    <source>
        <dbReference type="Proteomes" id="UP001059596"/>
    </source>
</evidence>
<proteinExistence type="predicted"/>
<name>A0A9P9YPS2_9MUSC</name>
<sequence length="70" mass="7963">MFLWPNFPCCSGLHNVVKMSIAFSAFLFFSAFARVSVSLFIDRISSRIFLSTPTDFYMSRAGNRTLIVTE</sequence>
<evidence type="ECO:0000313" key="2">
    <source>
        <dbReference type="EMBL" id="KAI8040930.1"/>
    </source>
</evidence>
<reference evidence="2" key="1">
    <citation type="journal article" date="2023" name="Genome Biol. Evol.">
        <title>Long-read-based Genome Assembly of Drosophila gunungcola Reveals Fewer Chemosensory Genes in Flower-breeding Species.</title>
        <authorList>
            <person name="Negi A."/>
            <person name="Liao B.Y."/>
            <person name="Yeh S.D."/>
        </authorList>
    </citation>
    <scope>NUCLEOTIDE SEQUENCE</scope>
    <source>
        <strain evidence="2">Sukarami</strain>
    </source>
</reference>
<keyword evidence="1" id="KW-0472">Membrane</keyword>